<evidence type="ECO:0000256" key="4">
    <source>
        <dbReference type="ARBA" id="ARBA00023136"/>
    </source>
</evidence>
<sequence>MTRAEKASPDVKDAFDPRQPIDPSRALVPSVVKVNEARVTRGFWPKMRKVAAKVPFASEALSVWFCARDEETPIAAKGMMFAALAYFVLPTDAVPDFIAGLGYTDDAAVFAALMGVVGKNLKPRHRKAAKDAVERLRAES</sequence>
<protein>
    <submittedName>
        <fullName evidence="7">DUF1232 domain-containing protein</fullName>
    </submittedName>
</protein>
<feature type="compositionally biased region" description="Basic and acidic residues" evidence="5">
    <location>
        <begin position="1"/>
        <end position="16"/>
    </location>
</feature>
<comment type="caution">
    <text evidence="7">The sequence shown here is derived from an EMBL/GenBank/DDBJ whole genome shotgun (WGS) entry which is preliminary data.</text>
</comment>
<keyword evidence="8" id="KW-1185">Reference proteome</keyword>
<reference evidence="8" key="1">
    <citation type="submission" date="2018-05" db="EMBL/GenBank/DDBJ databases">
        <authorList>
            <person name="Li X."/>
        </authorList>
    </citation>
    <scope>NUCLEOTIDE SEQUENCE [LARGE SCALE GENOMIC DNA]</scope>
    <source>
        <strain evidence="8">YIM 73061</strain>
    </source>
</reference>
<keyword evidence="3" id="KW-1133">Transmembrane helix</keyword>
<evidence type="ECO:0000256" key="3">
    <source>
        <dbReference type="ARBA" id="ARBA00022989"/>
    </source>
</evidence>
<dbReference type="EMBL" id="QFYR01000001">
    <property type="protein sequence ID" value="RAK57375.1"/>
    <property type="molecule type" value="Genomic_DNA"/>
</dbReference>
<dbReference type="OrthoDB" id="9813247at2"/>
<evidence type="ECO:0000256" key="2">
    <source>
        <dbReference type="ARBA" id="ARBA00022692"/>
    </source>
</evidence>
<dbReference type="GO" id="GO:0012505">
    <property type="term" value="C:endomembrane system"/>
    <property type="evidence" value="ECO:0007669"/>
    <property type="project" value="UniProtKB-SubCell"/>
</dbReference>
<dbReference type="Pfam" id="PF06803">
    <property type="entry name" value="DUF1232"/>
    <property type="match status" value="1"/>
</dbReference>
<organism evidence="7 8">
    <name type="scientific">Phenylobacterium deserti</name>
    <dbReference type="NCBI Taxonomy" id="1914756"/>
    <lineage>
        <taxon>Bacteria</taxon>
        <taxon>Pseudomonadati</taxon>
        <taxon>Pseudomonadota</taxon>
        <taxon>Alphaproteobacteria</taxon>
        <taxon>Caulobacterales</taxon>
        <taxon>Caulobacteraceae</taxon>
        <taxon>Phenylobacterium</taxon>
    </lineage>
</organism>
<proteinExistence type="predicted"/>
<dbReference type="Proteomes" id="UP000249725">
    <property type="component" value="Unassembled WGS sequence"/>
</dbReference>
<dbReference type="InterPro" id="IPR010652">
    <property type="entry name" value="DUF1232"/>
</dbReference>
<evidence type="ECO:0000256" key="1">
    <source>
        <dbReference type="ARBA" id="ARBA00004127"/>
    </source>
</evidence>
<keyword evidence="2" id="KW-0812">Transmembrane</keyword>
<comment type="subcellular location">
    <subcellularLocation>
        <location evidence="1">Endomembrane system</location>
        <topology evidence="1">Multi-pass membrane protein</topology>
    </subcellularLocation>
</comment>
<feature type="domain" description="DUF1232" evidence="6">
    <location>
        <begin position="76"/>
        <end position="111"/>
    </location>
</feature>
<evidence type="ECO:0000256" key="5">
    <source>
        <dbReference type="SAM" id="MobiDB-lite"/>
    </source>
</evidence>
<feature type="region of interest" description="Disordered" evidence="5">
    <location>
        <begin position="1"/>
        <end position="21"/>
    </location>
</feature>
<evidence type="ECO:0000313" key="7">
    <source>
        <dbReference type="EMBL" id="RAK57375.1"/>
    </source>
</evidence>
<dbReference type="AlphaFoldDB" id="A0A328ASY9"/>
<evidence type="ECO:0000259" key="6">
    <source>
        <dbReference type="Pfam" id="PF06803"/>
    </source>
</evidence>
<dbReference type="RefSeq" id="WP_111513827.1">
    <property type="nucleotide sequence ID" value="NZ_QFYR01000001.1"/>
</dbReference>
<keyword evidence="4" id="KW-0472">Membrane</keyword>
<gene>
    <name evidence="7" type="ORF">DJ018_05385</name>
</gene>
<accession>A0A328ASY9</accession>
<name>A0A328ASY9_9CAUL</name>
<evidence type="ECO:0000313" key="8">
    <source>
        <dbReference type="Proteomes" id="UP000249725"/>
    </source>
</evidence>